<evidence type="ECO:0000313" key="2">
    <source>
        <dbReference type="Proteomes" id="UP001162992"/>
    </source>
</evidence>
<protein>
    <submittedName>
        <fullName evidence="1">Uncharacterized protein</fullName>
    </submittedName>
</protein>
<dbReference type="EMBL" id="CM055093">
    <property type="protein sequence ID" value="KAJ7567409.1"/>
    <property type="molecule type" value="Genomic_DNA"/>
</dbReference>
<reference evidence="2" key="1">
    <citation type="journal article" date="2024" name="Proc. Natl. Acad. Sci. U.S.A.">
        <title>Extraordinary preservation of gene collinearity over three hundred million years revealed in homosporous lycophytes.</title>
        <authorList>
            <person name="Li C."/>
            <person name="Wickell D."/>
            <person name="Kuo L.Y."/>
            <person name="Chen X."/>
            <person name="Nie B."/>
            <person name="Liao X."/>
            <person name="Peng D."/>
            <person name="Ji J."/>
            <person name="Jenkins J."/>
            <person name="Williams M."/>
            <person name="Shu S."/>
            <person name="Plott C."/>
            <person name="Barry K."/>
            <person name="Rajasekar S."/>
            <person name="Grimwood J."/>
            <person name="Han X."/>
            <person name="Sun S."/>
            <person name="Hou Z."/>
            <person name="He W."/>
            <person name="Dai G."/>
            <person name="Sun C."/>
            <person name="Schmutz J."/>
            <person name="Leebens-Mack J.H."/>
            <person name="Li F.W."/>
            <person name="Wang L."/>
        </authorList>
    </citation>
    <scope>NUCLEOTIDE SEQUENCE [LARGE SCALE GENOMIC DNA]</scope>
    <source>
        <strain evidence="2">cv. PW_Plant_1</strain>
    </source>
</reference>
<accession>A0ACC2ELT4</accession>
<name>A0ACC2ELT4_DIPCM</name>
<dbReference type="Proteomes" id="UP001162992">
    <property type="component" value="Chromosome 2"/>
</dbReference>
<evidence type="ECO:0000313" key="1">
    <source>
        <dbReference type="EMBL" id="KAJ7567409.1"/>
    </source>
</evidence>
<gene>
    <name evidence="1" type="ORF">O6H91_02G146000</name>
</gene>
<comment type="caution">
    <text evidence="1">The sequence shown here is derived from an EMBL/GenBank/DDBJ whole genome shotgun (WGS) entry which is preliminary data.</text>
</comment>
<keyword evidence="2" id="KW-1185">Reference proteome</keyword>
<organism evidence="1 2">
    <name type="scientific">Diphasiastrum complanatum</name>
    <name type="common">Issler's clubmoss</name>
    <name type="synonym">Lycopodium complanatum</name>
    <dbReference type="NCBI Taxonomy" id="34168"/>
    <lineage>
        <taxon>Eukaryota</taxon>
        <taxon>Viridiplantae</taxon>
        <taxon>Streptophyta</taxon>
        <taxon>Embryophyta</taxon>
        <taxon>Tracheophyta</taxon>
        <taxon>Lycopodiopsida</taxon>
        <taxon>Lycopodiales</taxon>
        <taxon>Lycopodiaceae</taxon>
        <taxon>Lycopodioideae</taxon>
        <taxon>Diphasiastrum</taxon>
    </lineage>
</organism>
<sequence>MSYAPRSRLFSSFEMISIGYFDGLEKKRVKAHCNEDCNNVFNFPAVTRKLRHIEGSHALVDPYQKPQRLINRLITLFSNQEEWLLDLFARTCIKNCGYIFNIDLFFKYYCEYE</sequence>
<proteinExistence type="predicted"/>